<keyword evidence="2" id="KW-0963">Cytoplasm</keyword>
<organism evidence="4 5">
    <name type="scientific">Sphingomicrobium clamense</name>
    <dbReference type="NCBI Taxonomy" id="2851013"/>
    <lineage>
        <taxon>Bacteria</taxon>
        <taxon>Pseudomonadati</taxon>
        <taxon>Pseudomonadota</taxon>
        <taxon>Alphaproteobacteria</taxon>
        <taxon>Sphingomonadales</taxon>
        <taxon>Sphingomonadaceae</taxon>
        <taxon>Sphingomicrobium</taxon>
    </lineage>
</organism>
<dbReference type="GO" id="GO:0061711">
    <property type="term" value="F:tRNA N(6)-L-threonylcarbamoyladenine synthase activity"/>
    <property type="evidence" value="ECO:0007669"/>
    <property type="project" value="UniProtKB-EC"/>
</dbReference>
<dbReference type="CDD" id="cd24133">
    <property type="entry name" value="ASKHA_NBD_TsaD_bac"/>
    <property type="match status" value="1"/>
</dbReference>
<dbReference type="RefSeq" id="WP_218632030.1">
    <property type="nucleotide sequence ID" value="NZ_JAHVAH010000001.1"/>
</dbReference>
<feature type="domain" description="Gcp-like" evidence="3">
    <location>
        <begin position="24"/>
        <end position="305"/>
    </location>
</feature>
<dbReference type="InterPro" id="IPR022450">
    <property type="entry name" value="TsaD"/>
</dbReference>
<sequence>MAIILGLESSCDDTAAALVDTDRQILSQAVVGQADRHSPYGGVVPEIAARAHVEILPDLVRQVLEDAEMEIGDIDAIAATAGPGLVGGVMVGLLTGKGLALAAGKPLIAVNHLEGHALSPRLADPSLDFPYLLLLASGGHCQLLEVRGVGDYRRLATTIDDAAGEAFDKAAKQLGLGYPGGPAVEKLAAEGCPTAVPLPRPMIGSGEPHFSFAGLKSAVQRAVASGQFEPEDVAASFQQAVIDCFVDRTRIAIEQADVKSLVVAGGVAANQGVRRSLEKLAGQHGLAFSVPPGWLCTDNAAMIAWAGVERFASGEFAGDPLDTPARARWPLDSDADKVRGAGVKA</sequence>
<accession>A0ABS6V375</accession>
<dbReference type="NCBIfam" id="TIGR03723">
    <property type="entry name" value="T6A_TsaD_YgjD"/>
    <property type="match status" value="1"/>
</dbReference>
<proteinExistence type="inferred from homology"/>
<dbReference type="InterPro" id="IPR017861">
    <property type="entry name" value="KAE1/TsaD"/>
</dbReference>
<comment type="caution">
    <text evidence="4">The sequence shown here is derived from an EMBL/GenBank/DDBJ whole genome shotgun (WGS) entry which is preliminary data.</text>
</comment>
<feature type="binding site" evidence="2">
    <location>
        <position position="185"/>
    </location>
    <ligand>
        <name>substrate</name>
    </ligand>
</feature>
<keyword evidence="1 2" id="KW-0408">Iron</keyword>
<comment type="cofactor">
    <cofactor evidence="2">
        <name>Fe(2+)</name>
        <dbReference type="ChEBI" id="CHEBI:29033"/>
    </cofactor>
    <text evidence="2">Binds 1 Fe(2+) ion per subunit.</text>
</comment>
<feature type="binding site" evidence="2">
    <location>
        <position position="168"/>
    </location>
    <ligand>
        <name>substrate</name>
    </ligand>
</feature>
<keyword evidence="2" id="KW-0479">Metal-binding</keyword>
<evidence type="ECO:0000256" key="2">
    <source>
        <dbReference type="HAMAP-Rule" id="MF_01445"/>
    </source>
</evidence>
<keyword evidence="2 4" id="KW-0808">Transferase</keyword>
<keyword evidence="2 4" id="KW-0012">Acyltransferase</keyword>
<dbReference type="PANTHER" id="PTHR11735">
    <property type="entry name" value="TRNA N6-ADENOSINE THREONYLCARBAMOYLTRANSFERASE"/>
    <property type="match status" value="1"/>
</dbReference>
<feature type="binding site" evidence="2">
    <location>
        <begin position="135"/>
        <end position="139"/>
    </location>
    <ligand>
        <name>substrate</name>
    </ligand>
</feature>
<evidence type="ECO:0000256" key="1">
    <source>
        <dbReference type="ARBA" id="ARBA00023004"/>
    </source>
</evidence>
<reference evidence="4 5" key="1">
    <citation type="submission" date="2021-07" db="EMBL/GenBank/DDBJ databases">
        <title>The draft genome sequence of Sphingomicrobium sp. B8.</title>
        <authorList>
            <person name="Mu L."/>
        </authorList>
    </citation>
    <scope>NUCLEOTIDE SEQUENCE [LARGE SCALE GENOMIC DNA]</scope>
    <source>
        <strain evidence="4 5">B8</strain>
    </source>
</reference>
<evidence type="ECO:0000259" key="3">
    <source>
        <dbReference type="Pfam" id="PF00814"/>
    </source>
</evidence>
<feature type="binding site" evidence="2">
    <location>
        <position position="112"/>
    </location>
    <ligand>
        <name>Fe cation</name>
        <dbReference type="ChEBI" id="CHEBI:24875"/>
    </ligand>
</feature>
<dbReference type="Proteomes" id="UP000698028">
    <property type="component" value="Unassembled WGS sequence"/>
</dbReference>
<dbReference type="Pfam" id="PF00814">
    <property type="entry name" value="TsaD"/>
    <property type="match status" value="1"/>
</dbReference>
<dbReference type="PANTHER" id="PTHR11735:SF6">
    <property type="entry name" value="TRNA N6-ADENOSINE THREONYLCARBAMOYLTRANSFERASE, MITOCHONDRIAL"/>
    <property type="match status" value="1"/>
</dbReference>
<dbReference type="EC" id="2.3.1.234" evidence="2"/>
<dbReference type="EMBL" id="JAHVAH010000001">
    <property type="protein sequence ID" value="MBW0143994.1"/>
    <property type="molecule type" value="Genomic_DNA"/>
</dbReference>
<evidence type="ECO:0000313" key="5">
    <source>
        <dbReference type="Proteomes" id="UP000698028"/>
    </source>
</evidence>
<dbReference type="InterPro" id="IPR000905">
    <property type="entry name" value="Gcp-like_dom"/>
</dbReference>
<protein>
    <recommendedName>
        <fullName evidence="2">tRNA N6-adenosine threonylcarbamoyltransferase</fullName>
        <ecNumber evidence="2">2.3.1.234</ecNumber>
    </recommendedName>
    <alternativeName>
        <fullName evidence="2">N6-L-threonylcarbamoyladenine synthase</fullName>
        <shortName evidence="2">t(6)A synthase</shortName>
    </alternativeName>
    <alternativeName>
        <fullName evidence="2">t(6)A37 threonylcarbamoyladenosine biosynthesis protein TsaD</fullName>
    </alternativeName>
    <alternativeName>
        <fullName evidence="2">tRNA threonylcarbamoyladenosine biosynthesis protein TsaD</fullName>
    </alternativeName>
</protein>
<keyword evidence="2" id="KW-0819">tRNA processing</keyword>
<comment type="function">
    <text evidence="2">Required for the formation of a threonylcarbamoyl group on adenosine at position 37 (t(6)A37) in tRNAs that read codons beginning with adenine. Is involved in the transfer of the threonylcarbamoyl moiety of threonylcarbamoyl-AMP (TC-AMP) to the N6 group of A37, together with TsaE and TsaB. TsaD likely plays a direct catalytic role in this reaction.</text>
</comment>
<comment type="catalytic activity">
    <reaction evidence="2">
        <text>L-threonylcarbamoyladenylate + adenosine(37) in tRNA = N(6)-L-threonylcarbamoyladenosine(37) in tRNA + AMP + H(+)</text>
        <dbReference type="Rhea" id="RHEA:37059"/>
        <dbReference type="Rhea" id="RHEA-COMP:10162"/>
        <dbReference type="Rhea" id="RHEA-COMP:10163"/>
        <dbReference type="ChEBI" id="CHEBI:15378"/>
        <dbReference type="ChEBI" id="CHEBI:73682"/>
        <dbReference type="ChEBI" id="CHEBI:74411"/>
        <dbReference type="ChEBI" id="CHEBI:74418"/>
        <dbReference type="ChEBI" id="CHEBI:456215"/>
        <dbReference type="EC" id="2.3.1.234"/>
    </reaction>
</comment>
<feature type="binding site" evidence="2">
    <location>
        <position position="270"/>
    </location>
    <ligand>
        <name>substrate</name>
    </ligand>
</feature>
<comment type="similarity">
    <text evidence="2">Belongs to the KAE1 / TsaD family.</text>
</comment>
<name>A0ABS6V375_9SPHN</name>
<feature type="binding site" evidence="2">
    <location>
        <position position="298"/>
    </location>
    <ligand>
        <name>Fe cation</name>
        <dbReference type="ChEBI" id="CHEBI:24875"/>
    </ligand>
</feature>
<gene>
    <name evidence="2 4" type="primary">tsaD</name>
    <name evidence="4" type="ORF">KTQ36_01630</name>
</gene>
<dbReference type="NCBIfam" id="TIGR00329">
    <property type="entry name" value="gcp_kae1"/>
    <property type="match status" value="1"/>
</dbReference>
<comment type="subcellular location">
    <subcellularLocation>
        <location evidence="2">Cytoplasm</location>
    </subcellularLocation>
</comment>
<feature type="binding site" evidence="2">
    <location>
        <position position="181"/>
    </location>
    <ligand>
        <name>substrate</name>
    </ligand>
</feature>
<feature type="binding site" evidence="2">
    <location>
        <position position="116"/>
    </location>
    <ligand>
        <name>Fe cation</name>
        <dbReference type="ChEBI" id="CHEBI:24875"/>
    </ligand>
</feature>
<keyword evidence="5" id="KW-1185">Reference proteome</keyword>
<dbReference type="HAMAP" id="MF_01445">
    <property type="entry name" value="TsaD"/>
    <property type="match status" value="1"/>
</dbReference>
<evidence type="ECO:0000313" key="4">
    <source>
        <dbReference type="EMBL" id="MBW0143994.1"/>
    </source>
</evidence>